<comment type="caution">
    <text evidence="2">The sequence shown here is derived from an EMBL/GenBank/DDBJ whole genome shotgun (WGS) entry which is preliminary data.</text>
</comment>
<dbReference type="CDD" id="cd05233">
    <property type="entry name" value="SDR_c"/>
    <property type="match status" value="1"/>
</dbReference>
<evidence type="ECO:0000256" key="1">
    <source>
        <dbReference type="ARBA" id="ARBA00006484"/>
    </source>
</evidence>
<dbReference type="PANTHER" id="PTHR42760">
    <property type="entry name" value="SHORT-CHAIN DEHYDROGENASES/REDUCTASES FAMILY MEMBER"/>
    <property type="match status" value="1"/>
</dbReference>
<dbReference type="SUPFAM" id="SSF51735">
    <property type="entry name" value="NAD(P)-binding Rossmann-fold domains"/>
    <property type="match status" value="1"/>
</dbReference>
<gene>
    <name evidence="2" type="ORF">HNR48_000656</name>
</gene>
<protein>
    <submittedName>
        <fullName evidence="2">NAD(P)-dependent dehydrogenase (Short-subunit alcohol dehydrogenase family)</fullName>
    </submittedName>
</protein>
<proteinExistence type="inferred from homology"/>
<reference evidence="2 3" key="1">
    <citation type="submission" date="2020-08" db="EMBL/GenBank/DDBJ databases">
        <title>Genomic Encyclopedia of Type Strains, Phase IV (KMG-IV): sequencing the most valuable type-strain genomes for metagenomic binning, comparative biology and taxonomic classification.</title>
        <authorList>
            <person name="Goeker M."/>
        </authorList>
    </citation>
    <scope>NUCLEOTIDE SEQUENCE [LARGE SCALE GENOMIC DNA]</scope>
    <source>
        <strain evidence="2 3">DSM 22368</strain>
    </source>
</reference>
<dbReference type="PANTHER" id="PTHR42760:SF132">
    <property type="entry name" value="SHORT-CHAIN DEHYDROGENASE_REDUCTASE FAMILY PROTEIN"/>
    <property type="match status" value="1"/>
</dbReference>
<dbReference type="PRINTS" id="PR00080">
    <property type="entry name" value="SDRFAMILY"/>
</dbReference>
<accession>A0A7X0JQE0</accession>
<dbReference type="EMBL" id="JACHHT010000001">
    <property type="protein sequence ID" value="MBB6520378.1"/>
    <property type="molecule type" value="Genomic_DNA"/>
</dbReference>
<comment type="similarity">
    <text evidence="1">Belongs to the short-chain dehydrogenases/reductases (SDR) family.</text>
</comment>
<dbReference type="Proteomes" id="UP000528457">
    <property type="component" value="Unassembled WGS sequence"/>
</dbReference>
<organism evidence="2 3">
    <name type="scientific">Pseudoteredinibacter isoporae</name>
    <dbReference type="NCBI Taxonomy" id="570281"/>
    <lineage>
        <taxon>Bacteria</taxon>
        <taxon>Pseudomonadati</taxon>
        <taxon>Pseudomonadota</taxon>
        <taxon>Gammaproteobacteria</taxon>
        <taxon>Cellvibrionales</taxon>
        <taxon>Cellvibrionaceae</taxon>
        <taxon>Pseudoteredinibacter</taxon>
    </lineage>
</organism>
<dbReference type="RefSeq" id="WP_166851435.1">
    <property type="nucleotide sequence ID" value="NZ_JAAONY010000001.1"/>
</dbReference>
<dbReference type="GO" id="GO:0016616">
    <property type="term" value="F:oxidoreductase activity, acting on the CH-OH group of donors, NAD or NADP as acceptor"/>
    <property type="evidence" value="ECO:0007669"/>
    <property type="project" value="TreeGrafter"/>
</dbReference>
<dbReference type="AlphaFoldDB" id="A0A7X0JQE0"/>
<dbReference type="InParanoid" id="A0A7X0JQE0"/>
<dbReference type="FunFam" id="3.40.50.720:FF:000084">
    <property type="entry name" value="Short-chain dehydrogenase reductase"/>
    <property type="match status" value="1"/>
</dbReference>
<evidence type="ECO:0000313" key="3">
    <source>
        <dbReference type="Proteomes" id="UP000528457"/>
    </source>
</evidence>
<dbReference type="InterPro" id="IPR002347">
    <property type="entry name" value="SDR_fam"/>
</dbReference>
<name>A0A7X0JQE0_9GAMM</name>
<sequence>MNSTTDTHFQDKVALITGGSQGIGLATVNQLVRQGAQVICCGRSQKNWDNALEANPELKDSVEFIATDLNNEHATDILFKRIEQSYGRLDIAINNASPTVASHGLFANVPTAKLKETLDADLWSQMFCLQREIALMPGGGKIVNVSSVNGLSATPGAAAFSAAKFGLEGITKSLALEYIQQGIRINSVAPGATLTPRVQQQIDGAPNPEKRLKEIESRIPLKRLGRSNEVANAICWLCSDQSSYVVGHTLVVDGGRCQA</sequence>
<dbReference type="Gene3D" id="3.40.50.720">
    <property type="entry name" value="NAD(P)-binding Rossmann-like Domain"/>
    <property type="match status" value="1"/>
</dbReference>
<dbReference type="PRINTS" id="PR00081">
    <property type="entry name" value="GDHRDH"/>
</dbReference>
<keyword evidence="3" id="KW-1185">Reference proteome</keyword>
<evidence type="ECO:0000313" key="2">
    <source>
        <dbReference type="EMBL" id="MBB6520378.1"/>
    </source>
</evidence>
<dbReference type="Pfam" id="PF13561">
    <property type="entry name" value="adh_short_C2"/>
    <property type="match status" value="1"/>
</dbReference>
<dbReference type="InterPro" id="IPR036291">
    <property type="entry name" value="NAD(P)-bd_dom_sf"/>
</dbReference>